<dbReference type="EMBL" id="AYSA01000337">
    <property type="protein sequence ID" value="ESZ93174.1"/>
    <property type="molecule type" value="Genomic_DNA"/>
</dbReference>
<dbReference type="HOGENOM" id="CLU_1042659_0_0_1"/>
<protein>
    <recommendedName>
        <fullName evidence="1">2EXR domain-containing protein</fullName>
    </recommendedName>
</protein>
<evidence type="ECO:0000313" key="3">
    <source>
        <dbReference type="Proteomes" id="UP000019487"/>
    </source>
</evidence>
<organism evidence="2 3">
    <name type="scientific">Sclerotinia borealis (strain F-4128)</name>
    <dbReference type="NCBI Taxonomy" id="1432307"/>
    <lineage>
        <taxon>Eukaryota</taxon>
        <taxon>Fungi</taxon>
        <taxon>Dikarya</taxon>
        <taxon>Ascomycota</taxon>
        <taxon>Pezizomycotina</taxon>
        <taxon>Leotiomycetes</taxon>
        <taxon>Helotiales</taxon>
        <taxon>Sclerotiniaceae</taxon>
        <taxon>Sclerotinia</taxon>
    </lineage>
</organism>
<dbReference type="PANTHER" id="PTHR35910:SF1">
    <property type="entry name" value="2EXR DOMAIN-CONTAINING PROTEIN"/>
    <property type="match status" value="1"/>
</dbReference>
<accession>W9CEF0</accession>
<sequence length="267" mass="29074">MAAIPPLPIGAVFAGFPRLPLEIQIKVWKEAAAVDANIPQSDAVIEVHMRKNEATGENCFVSEAPVPSALLHTCRLSRDTAQQIFPRIEIENPTINGTGTIKNPTFCAYISFSCNILVFNDDHTKHVDEALEFFINSAYGGKILHIAFGTESIASLEDDEDWIPNEDILEILARFSNLASVTVCASGIDDICCSPIDQSSSHKRAGGLLTSDSSTVDGGEHLVRKAVEDCLRDMHGTNAGMTHVQYTDPSTPIPGLPEVLVRSFWRI</sequence>
<evidence type="ECO:0000259" key="1">
    <source>
        <dbReference type="Pfam" id="PF20150"/>
    </source>
</evidence>
<dbReference type="InterPro" id="IPR045518">
    <property type="entry name" value="2EXR"/>
</dbReference>
<feature type="domain" description="2EXR" evidence="1">
    <location>
        <begin position="13"/>
        <end position="86"/>
    </location>
</feature>
<dbReference type="Pfam" id="PF20150">
    <property type="entry name" value="2EXR"/>
    <property type="match status" value="1"/>
</dbReference>
<dbReference type="OrthoDB" id="3473305at2759"/>
<dbReference type="PANTHER" id="PTHR35910">
    <property type="entry name" value="2EXR DOMAIN-CONTAINING PROTEIN"/>
    <property type="match status" value="1"/>
</dbReference>
<reference evidence="2 3" key="1">
    <citation type="journal article" date="2014" name="Genome Announc.">
        <title>Draft genome sequence of Sclerotinia borealis, a psychrophilic plant pathogenic fungus.</title>
        <authorList>
            <person name="Mardanov A.V."/>
            <person name="Beletsky A.V."/>
            <person name="Kadnikov V.V."/>
            <person name="Ignatov A.N."/>
            <person name="Ravin N.V."/>
        </authorList>
    </citation>
    <scope>NUCLEOTIDE SEQUENCE [LARGE SCALE GENOMIC DNA]</scope>
    <source>
        <strain evidence="3">F-4157</strain>
    </source>
</reference>
<name>W9CEF0_SCLBF</name>
<keyword evidence="3" id="KW-1185">Reference proteome</keyword>
<comment type="caution">
    <text evidence="2">The sequence shown here is derived from an EMBL/GenBank/DDBJ whole genome shotgun (WGS) entry which is preliminary data.</text>
</comment>
<gene>
    <name evidence="2" type="ORF">SBOR_6453</name>
</gene>
<dbReference type="Proteomes" id="UP000019487">
    <property type="component" value="Unassembled WGS sequence"/>
</dbReference>
<evidence type="ECO:0000313" key="2">
    <source>
        <dbReference type="EMBL" id="ESZ93174.1"/>
    </source>
</evidence>
<dbReference type="AlphaFoldDB" id="W9CEF0"/>
<proteinExistence type="predicted"/>